<organism evidence="2 3">
    <name type="scientific">Candidatus Microbacterium phytovorans</name>
    <dbReference type="NCBI Taxonomy" id="3121374"/>
    <lineage>
        <taxon>Bacteria</taxon>
        <taxon>Bacillati</taxon>
        <taxon>Actinomycetota</taxon>
        <taxon>Actinomycetes</taxon>
        <taxon>Micrococcales</taxon>
        <taxon>Microbacteriaceae</taxon>
        <taxon>Microbacterium</taxon>
    </lineage>
</organism>
<protein>
    <submittedName>
        <fullName evidence="2">Uncharacterized protein</fullName>
    </submittedName>
</protein>
<dbReference type="Proteomes" id="UP001213972">
    <property type="component" value="Chromosome"/>
</dbReference>
<dbReference type="AlphaFoldDB" id="A0AAJ6B2I4"/>
<dbReference type="EMBL" id="CP119321">
    <property type="protein sequence ID" value="WEK13233.1"/>
    <property type="molecule type" value="Genomic_DNA"/>
</dbReference>
<feature type="transmembrane region" description="Helical" evidence="1">
    <location>
        <begin position="96"/>
        <end position="117"/>
    </location>
</feature>
<name>A0AAJ6B2I4_9MICO</name>
<feature type="transmembrane region" description="Helical" evidence="1">
    <location>
        <begin position="48"/>
        <end position="69"/>
    </location>
</feature>
<feature type="transmembrane region" description="Helical" evidence="1">
    <location>
        <begin position="244"/>
        <end position="262"/>
    </location>
</feature>
<proteinExistence type="predicted"/>
<sequence length="337" mass="36433">MRHATNAFVLNTVALALVVSLLVAAVVALARWDPTRFMRQLTTVTGMAAPWVVPVYITALVAALAVLTLPDWQGRANDDVEAVKERATVRRAIGSAAYFVGPAYAVWVLLAVVAALWPRVPVGDNGGVALAWPIVLMLTVLVSRAAVGTLEQRHEDAAQLVDTLTIWRRRVNVRAYPKTSLGRSLTLVALIVVAPLTGVGVALLAAYGWRVGMASVILLLLVHTVAVSMWAARYQVASRPTRRFLATGSSLFLAAPTAAIVSSGGLPYAPVFAVGVALPAAAYLVPWGGRQLLAATALQPLDRRLRNATEYRNRCAEQLERLHARPHRWWQRNARPT</sequence>
<keyword evidence="1" id="KW-1133">Transmembrane helix</keyword>
<feature type="transmembrane region" description="Helical" evidence="1">
    <location>
        <begin position="7"/>
        <end position="28"/>
    </location>
</feature>
<feature type="transmembrane region" description="Helical" evidence="1">
    <location>
        <begin position="268"/>
        <end position="285"/>
    </location>
</feature>
<evidence type="ECO:0000256" key="1">
    <source>
        <dbReference type="SAM" id="Phobius"/>
    </source>
</evidence>
<evidence type="ECO:0000313" key="3">
    <source>
        <dbReference type="Proteomes" id="UP001213972"/>
    </source>
</evidence>
<evidence type="ECO:0000313" key="2">
    <source>
        <dbReference type="EMBL" id="WEK13233.1"/>
    </source>
</evidence>
<keyword evidence="1" id="KW-0472">Membrane</keyword>
<feature type="transmembrane region" description="Helical" evidence="1">
    <location>
        <begin position="129"/>
        <end position="147"/>
    </location>
</feature>
<accession>A0AAJ6B2I4</accession>
<feature type="transmembrane region" description="Helical" evidence="1">
    <location>
        <begin position="184"/>
        <end position="207"/>
    </location>
</feature>
<reference evidence="2" key="1">
    <citation type="submission" date="2023-03" db="EMBL/GenBank/DDBJ databases">
        <title>Andean soil-derived lignocellulolytic bacterial consortium as a source of novel taxa and putative plastic-active enzymes.</title>
        <authorList>
            <person name="Diaz-Garcia L."/>
            <person name="Chuvochina M."/>
            <person name="Feuerriegel G."/>
            <person name="Bunk B."/>
            <person name="Sproer C."/>
            <person name="Streit W.R."/>
            <person name="Rodriguez L.M."/>
            <person name="Overmann J."/>
            <person name="Jimenez D.J."/>
        </authorList>
    </citation>
    <scope>NUCLEOTIDE SEQUENCE</scope>
    <source>
        <strain evidence="2">MAG 4610</strain>
    </source>
</reference>
<gene>
    <name evidence="2" type="ORF">P0Y48_12340</name>
</gene>
<feature type="transmembrane region" description="Helical" evidence="1">
    <location>
        <begin position="213"/>
        <end position="232"/>
    </location>
</feature>
<keyword evidence="1" id="KW-0812">Transmembrane</keyword>